<dbReference type="EMBL" id="OU015569">
    <property type="protein sequence ID" value="CAG5098270.1"/>
    <property type="molecule type" value="Genomic_DNA"/>
</dbReference>
<keyword evidence="3" id="KW-1185">Reference proteome</keyword>
<evidence type="ECO:0000259" key="1">
    <source>
        <dbReference type="PROSITE" id="PS50024"/>
    </source>
</evidence>
<dbReference type="InterPro" id="IPR036364">
    <property type="entry name" value="SEA_dom_sf"/>
</dbReference>
<dbReference type="Proteomes" id="UP001158576">
    <property type="component" value="Chromosome XSR"/>
</dbReference>
<evidence type="ECO:0000313" key="2">
    <source>
        <dbReference type="EMBL" id="CAG5098270.1"/>
    </source>
</evidence>
<dbReference type="SUPFAM" id="SSF82671">
    <property type="entry name" value="SEA domain"/>
    <property type="match status" value="1"/>
</dbReference>
<accession>A0ABN7SD45</accession>
<dbReference type="Pfam" id="PF01390">
    <property type="entry name" value="SEA"/>
    <property type="match status" value="1"/>
</dbReference>
<name>A0ABN7SD45_OIKDI</name>
<evidence type="ECO:0000313" key="3">
    <source>
        <dbReference type="Proteomes" id="UP001158576"/>
    </source>
</evidence>
<reference evidence="2 3" key="1">
    <citation type="submission" date="2021-04" db="EMBL/GenBank/DDBJ databases">
        <authorList>
            <person name="Bliznina A."/>
        </authorList>
    </citation>
    <scope>NUCLEOTIDE SEQUENCE [LARGE SCALE GENOMIC DNA]</scope>
</reference>
<gene>
    <name evidence="2" type="ORF">OKIOD_LOCUS7073</name>
</gene>
<feature type="domain" description="SEA" evidence="1">
    <location>
        <begin position="1"/>
        <end position="108"/>
    </location>
</feature>
<dbReference type="Gene3D" id="3.30.70.960">
    <property type="entry name" value="SEA domain"/>
    <property type="match status" value="1"/>
</dbReference>
<organism evidence="2 3">
    <name type="scientific">Oikopleura dioica</name>
    <name type="common">Tunicate</name>
    <dbReference type="NCBI Taxonomy" id="34765"/>
    <lineage>
        <taxon>Eukaryota</taxon>
        <taxon>Metazoa</taxon>
        <taxon>Chordata</taxon>
        <taxon>Tunicata</taxon>
        <taxon>Appendicularia</taxon>
        <taxon>Copelata</taxon>
        <taxon>Oikopleuridae</taxon>
        <taxon>Oikopleura</taxon>
    </lineage>
</organism>
<proteinExistence type="predicted"/>
<dbReference type="InterPro" id="IPR000082">
    <property type="entry name" value="SEA_dom"/>
</dbReference>
<dbReference type="PROSITE" id="PS50024">
    <property type="entry name" value="SEA"/>
    <property type="match status" value="1"/>
</dbReference>
<protein>
    <submittedName>
        <fullName evidence="2">Oidioi.mRNA.OKI2018_I69.XSR.g15515.t1.cds</fullName>
    </submittedName>
</protein>
<sequence>MEWDSSFGDDKSFIFAMMKAEIEDALGEIFADRSGYNGLEVTSFSAGSIIADVTVKYLFQDYRKNSFEQETFLSQLEEQTKEIIKENKDILKERRLDVSSVDIVRAEYEILGKRPANHFSS</sequence>